<organism evidence="21 22">
    <name type="scientific">Nesidiocoris tenuis</name>
    <dbReference type="NCBI Taxonomy" id="355587"/>
    <lineage>
        <taxon>Eukaryota</taxon>
        <taxon>Metazoa</taxon>
        <taxon>Ecdysozoa</taxon>
        <taxon>Arthropoda</taxon>
        <taxon>Hexapoda</taxon>
        <taxon>Insecta</taxon>
        <taxon>Pterygota</taxon>
        <taxon>Neoptera</taxon>
        <taxon>Paraneoptera</taxon>
        <taxon>Hemiptera</taxon>
        <taxon>Heteroptera</taxon>
        <taxon>Panheteroptera</taxon>
        <taxon>Cimicomorpha</taxon>
        <taxon>Miridae</taxon>
        <taxon>Dicyphina</taxon>
        <taxon>Nesidiocoris</taxon>
    </lineage>
</organism>
<evidence type="ECO:0000256" key="7">
    <source>
        <dbReference type="ARBA" id="ARBA00022692"/>
    </source>
</evidence>
<feature type="compositionally biased region" description="Basic residues" evidence="19">
    <location>
        <begin position="287"/>
        <end position="296"/>
    </location>
</feature>
<feature type="domain" description="Protein kinase" evidence="20">
    <location>
        <begin position="545"/>
        <end position="825"/>
    </location>
</feature>
<sequence>MSSRESLSRLREKLARIKRKIKFKENRKLKHRRRHSSSSHSLESQSDWGSDSEISCRSFDSDTECEDVEGSPGTPEIQEVCPTAEGVGLEAGEKLPEEVLAVLGASQDRKEEFGPAIHHELAARWSTIVTSGLMDDECQKLLDLPVPENLKALVPPKVNDDVKDAVNEADLVRDRYQIAKQQMLSTAVSKIGQVLSEMLKDPNRENLKTIEDLSVAGRLLCNLHFEISKTRRSILVVKLNKEAQLALSATTLGDQLFGDSIEEKLKEVREKEKRKIALKRPENSKRPVQRKTRTRVGRSDFFPRAERQQPQHRLKNQPRRRQDYLPRNQGTVSSESYPGGWNFISEALVKGGVPECLLKTCVASIRSSTIKQYDVGLKLWWKFLPIGHRYKLSNSATVAHCALAPPFGPSRSLNDRQAIKDRLNSEVHKIKRCAALKRLVLIKVETTSRKHEGLCAPYLGEVCKNYLSGLVWFNNSGTNSASWKNEFITQSLWEEMINRLKEPCRSAAEDVNIDLEKLPSNTAYHTTGLSLNPKLEKLEFPRNDIIYVQDLGQGAFGRVFQAKAPGLLKGEEFTLVAVKMLKEEASEDLQLDFEREACLLAEFDHPNIVKLLGVCAVGKPMCLLFEYMGRGDLNEFLRSCSTSNYIVHSSNGGDLYKDIQLTTTDLLRIAVQVASGMVYLSDRKFVHRDLATRNCLINDQMVVKIADFGLSQKMYLQDYYKGDEHDAIPVRWMPLESILYNKYTIESDVWAFGVCLWEIFSFALQPYYGMTHEEVVKYIKEGNVLQCPENTSRCIYTVMKSCWNKKPALRPSFRSLLQSLENILLDETRDQNHSSLMGARLNL</sequence>
<dbReference type="Gene3D" id="1.10.2000.10">
    <property type="entry name" value="Frizzled cysteine-rich domain"/>
    <property type="match status" value="1"/>
</dbReference>
<dbReference type="Proteomes" id="UP000479000">
    <property type="component" value="Unassembled WGS sequence"/>
</dbReference>
<dbReference type="FunFam" id="1.10.510.10:FF:000554">
    <property type="entry name" value="Predicted protein"/>
    <property type="match status" value="1"/>
</dbReference>
<feature type="region of interest" description="Disordered" evidence="19">
    <location>
        <begin position="276"/>
        <end position="333"/>
    </location>
</feature>
<keyword evidence="22" id="KW-1185">Reference proteome</keyword>
<dbReference type="GO" id="GO:0005524">
    <property type="term" value="F:ATP binding"/>
    <property type="evidence" value="ECO:0007669"/>
    <property type="project" value="UniProtKB-UniRule"/>
</dbReference>
<comment type="subcellular location">
    <subcellularLocation>
        <location evidence="1">Cell membrane</location>
        <topology evidence="1">Single-pass membrane protein</topology>
    </subcellularLocation>
    <subcellularLocation>
        <location evidence="2">Membrane</location>
        <topology evidence="2">Single-pass type I membrane protein</topology>
    </subcellularLocation>
</comment>
<gene>
    <name evidence="21" type="ORF">NTEN_LOCUS18457</name>
</gene>
<dbReference type="InterPro" id="IPR000719">
    <property type="entry name" value="Prot_kinase_dom"/>
</dbReference>
<feature type="compositionally biased region" description="Basic and acidic residues" evidence="19">
    <location>
        <begin position="276"/>
        <end position="285"/>
    </location>
</feature>
<dbReference type="PANTHER" id="PTHR24416:SF317">
    <property type="entry name" value="MUSCLE, SKELETAL RECEPTOR TYROSINE-PROTEIN KINASE"/>
    <property type="match status" value="1"/>
</dbReference>
<feature type="compositionally biased region" description="Basic and acidic residues" evidence="19">
    <location>
        <begin position="297"/>
        <end position="309"/>
    </location>
</feature>
<evidence type="ECO:0000256" key="10">
    <source>
        <dbReference type="ARBA" id="ARBA00022777"/>
    </source>
</evidence>
<dbReference type="InterPro" id="IPR017441">
    <property type="entry name" value="Protein_kinase_ATP_BS"/>
</dbReference>
<accession>A0A6H5HBS3</accession>
<reference evidence="21 22" key="1">
    <citation type="submission" date="2020-02" db="EMBL/GenBank/DDBJ databases">
        <authorList>
            <person name="Ferguson B K."/>
        </authorList>
    </citation>
    <scope>NUCLEOTIDE SEQUENCE [LARGE SCALE GENOMIC DNA]</scope>
</reference>
<evidence type="ECO:0000256" key="12">
    <source>
        <dbReference type="ARBA" id="ARBA00022989"/>
    </source>
</evidence>
<dbReference type="PRINTS" id="PR00109">
    <property type="entry name" value="TYRKINASE"/>
</dbReference>
<evidence type="ECO:0000256" key="16">
    <source>
        <dbReference type="ARBA" id="ARBA00023180"/>
    </source>
</evidence>
<keyword evidence="8" id="KW-0732">Signal</keyword>
<evidence type="ECO:0000256" key="3">
    <source>
        <dbReference type="ARBA" id="ARBA00022473"/>
    </source>
</evidence>
<evidence type="ECO:0000259" key="20">
    <source>
        <dbReference type="PROSITE" id="PS50011"/>
    </source>
</evidence>
<dbReference type="Gene3D" id="3.30.200.20">
    <property type="entry name" value="Phosphorylase Kinase, domain 1"/>
    <property type="match status" value="1"/>
</dbReference>
<dbReference type="PANTHER" id="PTHR24416">
    <property type="entry name" value="TYROSINE-PROTEIN KINASE RECEPTOR"/>
    <property type="match status" value="1"/>
</dbReference>
<keyword evidence="5" id="KW-0597">Phosphoprotein</keyword>
<evidence type="ECO:0000256" key="6">
    <source>
        <dbReference type="ARBA" id="ARBA00022679"/>
    </source>
</evidence>
<keyword evidence="11 18" id="KW-0067">ATP-binding</keyword>
<keyword evidence="15" id="KW-0675">Receptor</keyword>
<feature type="compositionally biased region" description="Polar residues" evidence="19">
    <location>
        <begin position="42"/>
        <end position="55"/>
    </location>
</feature>
<dbReference type="OrthoDB" id="2431000at2759"/>
<evidence type="ECO:0000256" key="1">
    <source>
        <dbReference type="ARBA" id="ARBA00004162"/>
    </source>
</evidence>
<dbReference type="AlphaFoldDB" id="A0A6H5HBS3"/>
<dbReference type="InterPro" id="IPR008266">
    <property type="entry name" value="Tyr_kinase_AS"/>
</dbReference>
<feature type="compositionally biased region" description="Basic residues" evidence="19">
    <location>
        <begin position="22"/>
        <end position="37"/>
    </location>
</feature>
<keyword evidence="16" id="KW-0325">Glycoprotein</keyword>
<dbReference type="InterPro" id="IPR036790">
    <property type="entry name" value="Frizzled_dom_sf"/>
</dbReference>
<dbReference type="FunFam" id="3.30.200.20:FF:000159">
    <property type="entry name" value="muscle, skeletal receptor tyrosine-protein kinase"/>
    <property type="match status" value="1"/>
</dbReference>
<dbReference type="EMBL" id="CADCXU010027046">
    <property type="protein sequence ID" value="CAB0013913.1"/>
    <property type="molecule type" value="Genomic_DNA"/>
</dbReference>
<feature type="region of interest" description="Disordered" evidence="19">
    <location>
        <begin position="22"/>
        <end position="80"/>
    </location>
</feature>
<evidence type="ECO:0000256" key="5">
    <source>
        <dbReference type="ARBA" id="ARBA00022553"/>
    </source>
</evidence>
<proteinExistence type="predicted"/>
<keyword evidence="10" id="KW-0418">Kinase</keyword>
<dbReference type="GO" id="GO:0005886">
    <property type="term" value="C:plasma membrane"/>
    <property type="evidence" value="ECO:0007669"/>
    <property type="project" value="UniProtKB-SubCell"/>
</dbReference>
<evidence type="ECO:0000313" key="22">
    <source>
        <dbReference type="Proteomes" id="UP000479000"/>
    </source>
</evidence>
<dbReference type="InterPro" id="IPR050122">
    <property type="entry name" value="RTK"/>
</dbReference>
<comment type="catalytic activity">
    <reaction evidence="17">
        <text>L-tyrosyl-[protein] + ATP = O-phospho-L-tyrosyl-[protein] + ADP + H(+)</text>
        <dbReference type="Rhea" id="RHEA:10596"/>
        <dbReference type="Rhea" id="RHEA-COMP:10136"/>
        <dbReference type="Rhea" id="RHEA-COMP:20101"/>
        <dbReference type="ChEBI" id="CHEBI:15378"/>
        <dbReference type="ChEBI" id="CHEBI:30616"/>
        <dbReference type="ChEBI" id="CHEBI:46858"/>
        <dbReference type="ChEBI" id="CHEBI:61978"/>
        <dbReference type="ChEBI" id="CHEBI:456216"/>
        <dbReference type="EC" id="2.7.10.1"/>
    </reaction>
</comment>
<dbReference type="Gene3D" id="1.10.510.10">
    <property type="entry name" value="Transferase(Phosphotransferase) domain 1"/>
    <property type="match status" value="1"/>
</dbReference>
<dbReference type="GO" id="GO:0017147">
    <property type="term" value="F:Wnt-protein binding"/>
    <property type="evidence" value="ECO:0007669"/>
    <property type="project" value="TreeGrafter"/>
</dbReference>
<evidence type="ECO:0000256" key="11">
    <source>
        <dbReference type="ARBA" id="ARBA00022840"/>
    </source>
</evidence>
<dbReference type="GO" id="GO:0043235">
    <property type="term" value="C:receptor complex"/>
    <property type="evidence" value="ECO:0007669"/>
    <property type="project" value="TreeGrafter"/>
</dbReference>
<protein>
    <recommendedName>
        <fullName evidence="20">Protein kinase domain-containing protein</fullName>
    </recommendedName>
</protein>
<dbReference type="Pfam" id="PF07714">
    <property type="entry name" value="PK_Tyr_Ser-Thr"/>
    <property type="match status" value="1"/>
</dbReference>
<keyword evidence="12" id="KW-1133">Transmembrane helix</keyword>
<evidence type="ECO:0000256" key="17">
    <source>
        <dbReference type="ARBA" id="ARBA00051243"/>
    </source>
</evidence>
<evidence type="ECO:0000256" key="2">
    <source>
        <dbReference type="ARBA" id="ARBA00004479"/>
    </source>
</evidence>
<evidence type="ECO:0000256" key="15">
    <source>
        <dbReference type="ARBA" id="ARBA00023170"/>
    </source>
</evidence>
<dbReference type="PROSITE" id="PS00107">
    <property type="entry name" value="PROTEIN_KINASE_ATP"/>
    <property type="match status" value="1"/>
</dbReference>
<name>A0A6H5HBS3_9HEMI</name>
<evidence type="ECO:0000313" key="21">
    <source>
        <dbReference type="EMBL" id="CAB0013913.1"/>
    </source>
</evidence>
<evidence type="ECO:0000256" key="19">
    <source>
        <dbReference type="SAM" id="MobiDB-lite"/>
    </source>
</evidence>
<evidence type="ECO:0000256" key="18">
    <source>
        <dbReference type="PROSITE-ProRule" id="PRU10141"/>
    </source>
</evidence>
<evidence type="ECO:0000256" key="4">
    <source>
        <dbReference type="ARBA" id="ARBA00022475"/>
    </source>
</evidence>
<keyword evidence="9 18" id="KW-0547">Nucleotide-binding</keyword>
<dbReference type="PROSITE" id="PS50011">
    <property type="entry name" value="PROTEIN_KINASE_DOM"/>
    <property type="match status" value="1"/>
</dbReference>
<evidence type="ECO:0000256" key="8">
    <source>
        <dbReference type="ARBA" id="ARBA00022729"/>
    </source>
</evidence>
<dbReference type="GO" id="GO:0004714">
    <property type="term" value="F:transmembrane receptor protein tyrosine kinase activity"/>
    <property type="evidence" value="ECO:0007669"/>
    <property type="project" value="UniProtKB-EC"/>
</dbReference>
<keyword evidence="13" id="KW-0472">Membrane</keyword>
<dbReference type="SMART" id="SM00219">
    <property type="entry name" value="TyrKc"/>
    <property type="match status" value="1"/>
</dbReference>
<dbReference type="SUPFAM" id="SSF56112">
    <property type="entry name" value="Protein kinase-like (PK-like)"/>
    <property type="match status" value="1"/>
</dbReference>
<feature type="compositionally biased region" description="Basic residues" evidence="19">
    <location>
        <begin position="310"/>
        <end position="319"/>
    </location>
</feature>
<evidence type="ECO:0000256" key="9">
    <source>
        <dbReference type="ARBA" id="ARBA00022741"/>
    </source>
</evidence>
<keyword evidence="6" id="KW-0808">Transferase</keyword>
<dbReference type="InterPro" id="IPR020635">
    <property type="entry name" value="Tyr_kinase_cat_dom"/>
</dbReference>
<dbReference type="GO" id="GO:0007169">
    <property type="term" value="P:cell surface receptor protein tyrosine kinase signaling pathway"/>
    <property type="evidence" value="ECO:0007669"/>
    <property type="project" value="TreeGrafter"/>
</dbReference>
<keyword evidence="4" id="KW-1003">Cell membrane</keyword>
<evidence type="ECO:0000256" key="13">
    <source>
        <dbReference type="ARBA" id="ARBA00023136"/>
    </source>
</evidence>
<dbReference type="InterPro" id="IPR011009">
    <property type="entry name" value="Kinase-like_dom_sf"/>
</dbReference>
<evidence type="ECO:0000256" key="14">
    <source>
        <dbReference type="ARBA" id="ARBA00023137"/>
    </source>
</evidence>
<feature type="binding site" evidence="18">
    <location>
        <position position="579"/>
    </location>
    <ligand>
        <name>ATP</name>
        <dbReference type="ChEBI" id="CHEBI:30616"/>
    </ligand>
</feature>
<dbReference type="InterPro" id="IPR001245">
    <property type="entry name" value="Ser-Thr/Tyr_kinase_cat_dom"/>
</dbReference>
<dbReference type="PROSITE" id="PS00109">
    <property type="entry name" value="PROTEIN_KINASE_TYR"/>
    <property type="match status" value="1"/>
</dbReference>
<keyword evidence="14" id="KW-0829">Tyrosine-protein kinase</keyword>
<keyword evidence="3" id="KW-0217">Developmental protein</keyword>
<keyword evidence="7" id="KW-0812">Transmembrane</keyword>